<feature type="region of interest" description="Disordered" evidence="1">
    <location>
        <begin position="1"/>
        <end position="40"/>
    </location>
</feature>
<dbReference type="SMART" id="SM00584">
    <property type="entry name" value="TLDc"/>
    <property type="match status" value="1"/>
</dbReference>
<accession>A0A6P5L884</accession>
<dbReference type="AlphaFoldDB" id="A0A6P5L884"/>
<dbReference type="GO" id="GO:0005634">
    <property type="term" value="C:nucleus"/>
    <property type="evidence" value="ECO:0007669"/>
    <property type="project" value="TreeGrafter"/>
</dbReference>
<evidence type="ECO:0000256" key="1">
    <source>
        <dbReference type="SAM" id="MobiDB-lite"/>
    </source>
</evidence>
<feature type="domain" description="TLDc" evidence="2">
    <location>
        <begin position="94"/>
        <end position="223"/>
    </location>
</feature>
<feature type="region of interest" description="Disordered" evidence="1">
    <location>
        <begin position="54"/>
        <end position="84"/>
    </location>
</feature>
<dbReference type="CTD" id="140711"/>
<dbReference type="GO" id="GO:0006979">
    <property type="term" value="P:response to oxidative stress"/>
    <property type="evidence" value="ECO:0007669"/>
    <property type="project" value="TreeGrafter"/>
</dbReference>
<proteinExistence type="predicted"/>
<dbReference type="Proteomes" id="UP000515140">
    <property type="component" value="Unplaced"/>
</dbReference>
<name>A0A6P5L884_PHACI</name>
<gene>
    <name evidence="4" type="primary">TLDC2</name>
</gene>
<dbReference type="PROSITE" id="PS51886">
    <property type="entry name" value="TLDC"/>
    <property type="match status" value="1"/>
</dbReference>
<dbReference type="InterPro" id="IPR006571">
    <property type="entry name" value="TLDc_dom"/>
</dbReference>
<sequence>MLADRGKSPQEFTKWSRKQEQSSSLPHPKGAHDTDTACLAPGSRMRGLRWRYTQLPSQPDDPLPGEAEAEAETVSTARSPDTEEAWVPTLGESKVLHAEEFRQLVPHFPPRFTGHSWTLVYCTERDGFSLKSLYRRMEGQSSPVLLALRDRDGQVFKWTGSNTFFVKGDLDLLVMGSGSGQFGLWLDGDLNHGGSRPCATFNNEVLASREEFFIQDLEAWSLS</sequence>
<reference evidence="4" key="1">
    <citation type="submission" date="2025-08" db="UniProtKB">
        <authorList>
            <consortium name="RefSeq"/>
        </authorList>
    </citation>
    <scope>IDENTIFICATION</scope>
    <source>
        <tissue evidence="4">Spleen</tissue>
    </source>
</reference>
<evidence type="ECO:0000259" key="2">
    <source>
        <dbReference type="PROSITE" id="PS51886"/>
    </source>
</evidence>
<dbReference type="PANTHER" id="PTHR23354">
    <property type="entry name" value="NUCLEOLAR PROTEIN 7/ESTROGEN RECEPTOR COACTIVATOR-RELATED"/>
    <property type="match status" value="1"/>
</dbReference>
<dbReference type="Pfam" id="PF07534">
    <property type="entry name" value="TLD"/>
    <property type="match status" value="1"/>
</dbReference>
<evidence type="ECO:0000313" key="4">
    <source>
        <dbReference type="RefSeq" id="XP_020854480.1"/>
    </source>
</evidence>
<organism evidence="3 4">
    <name type="scientific">Phascolarctos cinereus</name>
    <name type="common">Koala</name>
    <dbReference type="NCBI Taxonomy" id="38626"/>
    <lineage>
        <taxon>Eukaryota</taxon>
        <taxon>Metazoa</taxon>
        <taxon>Chordata</taxon>
        <taxon>Craniata</taxon>
        <taxon>Vertebrata</taxon>
        <taxon>Euteleostomi</taxon>
        <taxon>Mammalia</taxon>
        <taxon>Metatheria</taxon>
        <taxon>Diprotodontia</taxon>
        <taxon>Phascolarctidae</taxon>
        <taxon>Phascolarctos</taxon>
    </lineage>
</organism>
<keyword evidence="3" id="KW-1185">Reference proteome</keyword>
<dbReference type="GeneID" id="110216822"/>
<protein>
    <submittedName>
        <fullName evidence="4">TLD domain-containing protein 2 isoform X2</fullName>
    </submittedName>
</protein>
<dbReference type="RefSeq" id="XP_020854480.1">
    <property type="nucleotide sequence ID" value="XM_020998821.1"/>
</dbReference>
<dbReference type="PANTHER" id="PTHR23354:SF65">
    <property type="entry name" value="TLD DOMAIN-CONTAINING PROTEIN 2"/>
    <property type="match status" value="1"/>
</dbReference>
<evidence type="ECO:0000313" key="3">
    <source>
        <dbReference type="Proteomes" id="UP000515140"/>
    </source>
</evidence>